<organism evidence="2">
    <name type="scientific">Anguilla anguilla</name>
    <name type="common">European freshwater eel</name>
    <name type="synonym">Muraena anguilla</name>
    <dbReference type="NCBI Taxonomy" id="7936"/>
    <lineage>
        <taxon>Eukaryota</taxon>
        <taxon>Metazoa</taxon>
        <taxon>Chordata</taxon>
        <taxon>Craniata</taxon>
        <taxon>Vertebrata</taxon>
        <taxon>Euteleostomi</taxon>
        <taxon>Actinopterygii</taxon>
        <taxon>Neopterygii</taxon>
        <taxon>Teleostei</taxon>
        <taxon>Anguilliformes</taxon>
        <taxon>Anguillidae</taxon>
        <taxon>Anguilla</taxon>
    </lineage>
</organism>
<proteinExistence type="predicted"/>
<dbReference type="AlphaFoldDB" id="A0A0E9Q2X5"/>
<name>A0A0E9Q2X5_ANGAN</name>
<protein>
    <submittedName>
        <fullName evidence="2">Uncharacterized protein</fullName>
    </submittedName>
</protein>
<feature type="region of interest" description="Disordered" evidence="1">
    <location>
        <begin position="1"/>
        <end position="23"/>
    </location>
</feature>
<reference evidence="2" key="2">
    <citation type="journal article" date="2015" name="Fish Shellfish Immunol.">
        <title>Early steps in the European eel (Anguilla anguilla)-Vibrio vulnificus interaction in the gills: Role of the RtxA13 toxin.</title>
        <authorList>
            <person name="Callol A."/>
            <person name="Pajuelo D."/>
            <person name="Ebbesson L."/>
            <person name="Teles M."/>
            <person name="MacKenzie S."/>
            <person name="Amaro C."/>
        </authorList>
    </citation>
    <scope>NUCLEOTIDE SEQUENCE</scope>
</reference>
<dbReference type="EMBL" id="GBXM01097877">
    <property type="protein sequence ID" value="JAH10700.1"/>
    <property type="molecule type" value="Transcribed_RNA"/>
</dbReference>
<evidence type="ECO:0000256" key="1">
    <source>
        <dbReference type="SAM" id="MobiDB-lite"/>
    </source>
</evidence>
<evidence type="ECO:0000313" key="2">
    <source>
        <dbReference type="EMBL" id="JAH10700.1"/>
    </source>
</evidence>
<sequence length="23" mass="2618">MSDHDFLNPLSTLLHNPVEEDGH</sequence>
<accession>A0A0E9Q2X5</accession>
<reference evidence="2" key="1">
    <citation type="submission" date="2014-11" db="EMBL/GenBank/DDBJ databases">
        <authorList>
            <person name="Amaro Gonzalez C."/>
        </authorList>
    </citation>
    <scope>NUCLEOTIDE SEQUENCE</scope>
</reference>